<dbReference type="Proteomes" id="UP001168821">
    <property type="component" value="Unassembled WGS sequence"/>
</dbReference>
<keyword evidence="5" id="KW-0496">Mitochondrion</keyword>
<sequence length="435" mass="47335">MANIGLLGKRRCTLDGIPIVIKDNFITKGIPTTAGSKFLQDFVPPYHSTVVKKLLQAGAIIVGKANMDEFGMGSGGVNSYYGPSFQSSQNEKLLAGGSSSGCASAITHGFCFAYFTVVLLISVHDNLTRAVASDTGGSARLPASYCGLVGFKPSYGRVSRYGLVAYCSSLDCPSVIAKSVADAVCVYEVIRGSDVEDYSTLAISEEHSNRRNASRDIKIGIPKEFRISELSKDVLACWQSVVRYLQDKGFTCKVVSIPTIKYSLAAYYVLALTEASSNLARYSGIQYGCCSHQQYPYHKTRHEGLGSVPRQRILAGTFCLLRETYQSYYFKARQIQQVVRNELNAAFQEVDVLVGPTAFSTAPTLEEWRSSESVYSFCNDVLTVPASLAGLPCISVPAGTDDKRKPIGIQVIGKKGDEETLVEIARQIEESQNKE</sequence>
<dbReference type="Pfam" id="PF01425">
    <property type="entry name" value="Amidase"/>
    <property type="match status" value="1"/>
</dbReference>
<comment type="function">
    <text evidence="5">Allows the formation of correctly charged Gln-tRNA(Gln) through the transamidation of misacylated Glu-tRNA(Gln) in the mitochondria. The reaction takes place in the presence of glutamine and ATP through an activated gamma-phospho-Glu-tRNA(Gln).</text>
</comment>
<feature type="active site" description="Charge relay system" evidence="5">
    <location>
        <position position="22"/>
    </location>
</feature>
<evidence type="ECO:0000256" key="3">
    <source>
        <dbReference type="ARBA" id="ARBA00022840"/>
    </source>
</evidence>
<keyword evidence="2 5" id="KW-0547">Nucleotide-binding</keyword>
<dbReference type="InterPro" id="IPR036928">
    <property type="entry name" value="AS_sf"/>
</dbReference>
<evidence type="ECO:0000256" key="1">
    <source>
        <dbReference type="ARBA" id="ARBA00022598"/>
    </source>
</evidence>
<reference evidence="7" key="1">
    <citation type="journal article" date="2023" name="G3 (Bethesda)">
        <title>Whole genome assemblies of Zophobas morio and Tenebrio molitor.</title>
        <authorList>
            <person name="Kaur S."/>
            <person name="Stinson S.A."/>
            <person name="diCenzo G.C."/>
        </authorList>
    </citation>
    <scope>NUCLEOTIDE SEQUENCE</scope>
    <source>
        <strain evidence="7">QUZm001</strain>
    </source>
</reference>
<keyword evidence="4 5" id="KW-0648">Protein biosynthesis</keyword>
<comment type="catalytic activity">
    <reaction evidence="5">
        <text>L-glutamyl-tRNA(Gln) + L-glutamine + ATP + H2O = L-glutaminyl-tRNA(Gln) + L-glutamate + ADP + phosphate + H(+)</text>
        <dbReference type="Rhea" id="RHEA:17521"/>
        <dbReference type="Rhea" id="RHEA-COMP:9681"/>
        <dbReference type="Rhea" id="RHEA-COMP:9684"/>
        <dbReference type="ChEBI" id="CHEBI:15377"/>
        <dbReference type="ChEBI" id="CHEBI:15378"/>
        <dbReference type="ChEBI" id="CHEBI:29985"/>
        <dbReference type="ChEBI" id="CHEBI:30616"/>
        <dbReference type="ChEBI" id="CHEBI:43474"/>
        <dbReference type="ChEBI" id="CHEBI:58359"/>
        <dbReference type="ChEBI" id="CHEBI:78520"/>
        <dbReference type="ChEBI" id="CHEBI:78521"/>
        <dbReference type="ChEBI" id="CHEBI:456216"/>
        <dbReference type="EC" id="6.3.5.7"/>
    </reaction>
</comment>
<feature type="active site" description="Acyl-ester intermediate" evidence="5">
    <location>
        <position position="138"/>
    </location>
</feature>
<dbReference type="PANTHER" id="PTHR11895">
    <property type="entry name" value="TRANSAMIDASE"/>
    <property type="match status" value="1"/>
</dbReference>
<dbReference type="HAMAP" id="MF_00120">
    <property type="entry name" value="GatA"/>
    <property type="match status" value="1"/>
</dbReference>
<evidence type="ECO:0000313" key="7">
    <source>
        <dbReference type="EMBL" id="KAJ3639036.1"/>
    </source>
</evidence>
<protein>
    <recommendedName>
        <fullName evidence="5">Glutamyl-tRNA(Gln) amidotransferase subunit A, mitochondrial</fullName>
        <shortName evidence="5">Glu-AdT subunit A</shortName>
        <ecNumber evidence="5">6.3.5.7</ecNumber>
    </recommendedName>
</protein>
<evidence type="ECO:0000256" key="2">
    <source>
        <dbReference type="ARBA" id="ARBA00022741"/>
    </source>
</evidence>
<dbReference type="EMBL" id="JALNTZ010000042">
    <property type="protein sequence ID" value="KAJ3639036.1"/>
    <property type="molecule type" value="Genomic_DNA"/>
</dbReference>
<dbReference type="InterPro" id="IPR023631">
    <property type="entry name" value="Amidase_dom"/>
</dbReference>
<feature type="domain" description="Amidase" evidence="6">
    <location>
        <begin position="10"/>
        <end position="421"/>
    </location>
</feature>
<keyword evidence="1 5" id="KW-0436">Ligase</keyword>
<evidence type="ECO:0000259" key="6">
    <source>
        <dbReference type="Pfam" id="PF01425"/>
    </source>
</evidence>
<evidence type="ECO:0000256" key="5">
    <source>
        <dbReference type="HAMAP-Rule" id="MF_03150"/>
    </source>
</evidence>
<dbReference type="EC" id="6.3.5.7" evidence="5"/>
<comment type="similarity">
    <text evidence="5">Belongs to the amidase family. GatA subfamily.</text>
</comment>
<name>A0AA38M0K3_9CUCU</name>
<comment type="subcellular location">
    <subcellularLocation>
        <location evidence="5">Mitochondrion</location>
    </subcellularLocation>
</comment>
<dbReference type="GO" id="GO:0032543">
    <property type="term" value="P:mitochondrial translation"/>
    <property type="evidence" value="ECO:0007669"/>
    <property type="project" value="UniProtKB-UniRule"/>
</dbReference>
<dbReference type="Gene3D" id="3.90.1300.10">
    <property type="entry name" value="Amidase signature (AS) domain"/>
    <property type="match status" value="1"/>
</dbReference>
<dbReference type="GO" id="GO:0030956">
    <property type="term" value="C:glutamyl-tRNA(Gln) amidotransferase complex"/>
    <property type="evidence" value="ECO:0007669"/>
    <property type="project" value="UniProtKB-UniRule"/>
</dbReference>
<organism evidence="7 8">
    <name type="scientific">Zophobas morio</name>
    <dbReference type="NCBI Taxonomy" id="2755281"/>
    <lineage>
        <taxon>Eukaryota</taxon>
        <taxon>Metazoa</taxon>
        <taxon>Ecdysozoa</taxon>
        <taxon>Arthropoda</taxon>
        <taxon>Hexapoda</taxon>
        <taxon>Insecta</taxon>
        <taxon>Pterygota</taxon>
        <taxon>Neoptera</taxon>
        <taxon>Endopterygota</taxon>
        <taxon>Coleoptera</taxon>
        <taxon>Polyphaga</taxon>
        <taxon>Cucujiformia</taxon>
        <taxon>Tenebrionidae</taxon>
        <taxon>Zophobas</taxon>
    </lineage>
</organism>
<gene>
    <name evidence="5" type="primary">GatA</name>
    <name evidence="7" type="ORF">Zmor_016423</name>
</gene>
<dbReference type="GO" id="GO:0005524">
    <property type="term" value="F:ATP binding"/>
    <property type="evidence" value="ECO:0007669"/>
    <property type="project" value="UniProtKB-KW"/>
</dbReference>
<keyword evidence="3 5" id="KW-0067">ATP-binding</keyword>
<keyword evidence="8" id="KW-1185">Reference proteome</keyword>
<dbReference type="GO" id="GO:0070681">
    <property type="term" value="P:glutaminyl-tRNAGln biosynthesis via transamidation"/>
    <property type="evidence" value="ECO:0007669"/>
    <property type="project" value="UniProtKB-UniRule"/>
</dbReference>
<evidence type="ECO:0000313" key="8">
    <source>
        <dbReference type="Proteomes" id="UP001168821"/>
    </source>
</evidence>
<dbReference type="PANTHER" id="PTHR11895:SF7">
    <property type="entry name" value="GLUTAMYL-TRNA(GLN) AMIDOTRANSFERASE SUBUNIT A, MITOCHONDRIAL"/>
    <property type="match status" value="1"/>
</dbReference>
<dbReference type="GO" id="GO:0005739">
    <property type="term" value="C:mitochondrion"/>
    <property type="evidence" value="ECO:0007669"/>
    <property type="project" value="UniProtKB-SubCell"/>
</dbReference>
<dbReference type="InterPro" id="IPR004412">
    <property type="entry name" value="GatA"/>
</dbReference>
<feature type="active site" description="Charge relay system" evidence="5">
    <location>
        <position position="98"/>
    </location>
</feature>
<evidence type="ECO:0000256" key="4">
    <source>
        <dbReference type="ARBA" id="ARBA00022917"/>
    </source>
</evidence>
<dbReference type="AlphaFoldDB" id="A0AA38M0K3"/>
<comment type="subunit">
    <text evidence="5">Subunit of the heterotrimeric GatCAB amidotransferase (AdT) complex, composed of A, B and C subunits.</text>
</comment>
<comment type="caution">
    <text evidence="7">The sequence shown here is derived from an EMBL/GenBank/DDBJ whole genome shotgun (WGS) entry which is preliminary data.</text>
</comment>
<accession>A0AA38M0K3</accession>
<dbReference type="SUPFAM" id="SSF75304">
    <property type="entry name" value="Amidase signature (AS) enzymes"/>
    <property type="match status" value="1"/>
</dbReference>
<dbReference type="GO" id="GO:0050567">
    <property type="term" value="F:glutaminyl-tRNA synthase (glutamine-hydrolyzing) activity"/>
    <property type="evidence" value="ECO:0007669"/>
    <property type="project" value="UniProtKB-UniRule"/>
</dbReference>
<dbReference type="InterPro" id="IPR000120">
    <property type="entry name" value="Amidase"/>
</dbReference>
<proteinExistence type="inferred from homology"/>